<feature type="compositionally biased region" description="Polar residues" evidence="1">
    <location>
        <begin position="1220"/>
        <end position="1236"/>
    </location>
</feature>
<feature type="compositionally biased region" description="Polar residues" evidence="1">
    <location>
        <begin position="2150"/>
        <end position="2160"/>
    </location>
</feature>
<feature type="region of interest" description="Disordered" evidence="1">
    <location>
        <begin position="1723"/>
        <end position="1772"/>
    </location>
</feature>
<feature type="compositionally biased region" description="Pro residues" evidence="1">
    <location>
        <begin position="299"/>
        <end position="312"/>
    </location>
</feature>
<feature type="compositionally biased region" description="Polar residues" evidence="1">
    <location>
        <begin position="2116"/>
        <end position="2126"/>
    </location>
</feature>
<gene>
    <name evidence="3" type="ORF">GWK47_048214</name>
</gene>
<feature type="compositionally biased region" description="Basic and acidic residues" evidence="1">
    <location>
        <begin position="894"/>
        <end position="905"/>
    </location>
</feature>
<evidence type="ECO:0000313" key="4">
    <source>
        <dbReference type="Proteomes" id="UP000770661"/>
    </source>
</evidence>
<feature type="region of interest" description="Disordered" evidence="1">
    <location>
        <begin position="1813"/>
        <end position="1839"/>
    </location>
</feature>
<feature type="compositionally biased region" description="Acidic residues" evidence="1">
    <location>
        <begin position="477"/>
        <end position="486"/>
    </location>
</feature>
<feature type="compositionally biased region" description="Low complexity" evidence="1">
    <location>
        <begin position="1744"/>
        <end position="1757"/>
    </location>
</feature>
<feature type="compositionally biased region" description="Polar residues" evidence="1">
    <location>
        <begin position="2167"/>
        <end position="2177"/>
    </location>
</feature>
<dbReference type="Gene3D" id="1.10.720.30">
    <property type="entry name" value="SAP domain"/>
    <property type="match status" value="1"/>
</dbReference>
<feature type="compositionally biased region" description="Polar residues" evidence="1">
    <location>
        <begin position="2065"/>
        <end position="2075"/>
    </location>
</feature>
<feature type="compositionally biased region" description="Polar residues" evidence="1">
    <location>
        <begin position="2675"/>
        <end position="2854"/>
    </location>
</feature>
<feature type="compositionally biased region" description="Polar residues" evidence="1">
    <location>
        <begin position="2011"/>
        <end position="2024"/>
    </location>
</feature>
<comment type="caution">
    <text evidence="3">The sequence shown here is derived from an EMBL/GenBank/DDBJ whole genome shotgun (WGS) entry which is preliminary data.</text>
</comment>
<feature type="compositionally biased region" description="Polar residues" evidence="1">
    <location>
        <begin position="2269"/>
        <end position="2284"/>
    </location>
</feature>
<feature type="compositionally biased region" description="Polar residues" evidence="1">
    <location>
        <begin position="278"/>
        <end position="290"/>
    </location>
</feature>
<feature type="region of interest" description="Disordered" evidence="1">
    <location>
        <begin position="3213"/>
        <end position="3237"/>
    </location>
</feature>
<dbReference type="Pfam" id="PF02037">
    <property type="entry name" value="SAP"/>
    <property type="match status" value="1"/>
</dbReference>
<feature type="region of interest" description="Disordered" evidence="1">
    <location>
        <begin position="821"/>
        <end position="840"/>
    </location>
</feature>
<feature type="region of interest" description="Disordered" evidence="1">
    <location>
        <begin position="894"/>
        <end position="916"/>
    </location>
</feature>
<feature type="compositionally biased region" description="Low complexity" evidence="1">
    <location>
        <begin position="2651"/>
        <end position="2674"/>
    </location>
</feature>
<feature type="region of interest" description="Disordered" evidence="1">
    <location>
        <begin position="939"/>
        <end position="994"/>
    </location>
</feature>
<feature type="compositionally biased region" description="Basic and acidic residues" evidence="1">
    <location>
        <begin position="1072"/>
        <end position="1106"/>
    </location>
</feature>
<feature type="compositionally biased region" description="Polar residues" evidence="1">
    <location>
        <begin position="2512"/>
        <end position="2559"/>
    </location>
</feature>
<feature type="compositionally biased region" description="Basic and acidic residues" evidence="1">
    <location>
        <begin position="552"/>
        <end position="567"/>
    </location>
</feature>
<feature type="compositionally biased region" description="Polar residues" evidence="1">
    <location>
        <begin position="568"/>
        <end position="581"/>
    </location>
</feature>
<accession>A0A8J4Y420</accession>
<feature type="domain" description="SAP" evidence="2">
    <location>
        <begin position="16"/>
        <end position="50"/>
    </location>
</feature>
<feature type="compositionally biased region" description="Polar residues" evidence="1">
    <location>
        <begin position="1727"/>
        <end position="1741"/>
    </location>
</feature>
<feature type="compositionally biased region" description="Polar residues" evidence="1">
    <location>
        <begin position="3260"/>
        <end position="3272"/>
    </location>
</feature>
<feature type="compositionally biased region" description="Polar residues" evidence="1">
    <location>
        <begin position="2218"/>
        <end position="2228"/>
    </location>
</feature>
<name>A0A8J4Y420_CHIOP</name>
<feature type="region of interest" description="Disordered" evidence="1">
    <location>
        <begin position="413"/>
        <end position="532"/>
    </location>
</feature>
<feature type="compositionally biased region" description="Polar residues" evidence="1">
    <location>
        <begin position="2184"/>
        <end position="2194"/>
    </location>
</feature>
<feature type="compositionally biased region" description="Basic and acidic residues" evidence="1">
    <location>
        <begin position="3273"/>
        <end position="3294"/>
    </location>
</feature>
<feature type="compositionally biased region" description="Polar residues" evidence="1">
    <location>
        <begin position="3123"/>
        <end position="3138"/>
    </location>
</feature>
<feature type="compositionally biased region" description="Basic and acidic residues" evidence="1">
    <location>
        <begin position="3219"/>
        <end position="3231"/>
    </location>
</feature>
<dbReference type="InterPro" id="IPR003034">
    <property type="entry name" value="SAP_dom"/>
</dbReference>
<feature type="compositionally biased region" description="Polar residues" evidence="1">
    <location>
        <begin position="2252"/>
        <end position="2262"/>
    </location>
</feature>
<feature type="region of interest" description="Disordered" evidence="1">
    <location>
        <begin position="1012"/>
        <end position="1236"/>
    </location>
</feature>
<dbReference type="SMART" id="SM00513">
    <property type="entry name" value="SAP"/>
    <property type="match status" value="1"/>
</dbReference>
<feature type="compositionally biased region" description="Low complexity" evidence="1">
    <location>
        <begin position="413"/>
        <end position="426"/>
    </location>
</feature>
<evidence type="ECO:0000259" key="2">
    <source>
        <dbReference type="PROSITE" id="PS50800"/>
    </source>
</evidence>
<feature type="compositionally biased region" description="Polar residues" evidence="1">
    <location>
        <begin position="2048"/>
        <end position="2058"/>
    </location>
</feature>
<feature type="region of interest" description="Disordered" evidence="1">
    <location>
        <begin position="3098"/>
        <end position="3138"/>
    </location>
</feature>
<keyword evidence="4" id="KW-1185">Reference proteome</keyword>
<feature type="compositionally biased region" description="Polar residues" evidence="1">
    <location>
        <begin position="2867"/>
        <end position="2987"/>
    </location>
</feature>
<feature type="region of interest" description="Disordered" evidence="1">
    <location>
        <begin position="547"/>
        <end position="590"/>
    </location>
</feature>
<dbReference type="PROSITE" id="PS50800">
    <property type="entry name" value="SAP"/>
    <property type="match status" value="1"/>
</dbReference>
<feature type="compositionally biased region" description="Low complexity" evidence="1">
    <location>
        <begin position="1813"/>
        <end position="1832"/>
    </location>
</feature>
<feature type="compositionally biased region" description="Basic and acidic residues" evidence="1">
    <location>
        <begin position="636"/>
        <end position="650"/>
    </location>
</feature>
<feature type="compositionally biased region" description="Polar residues" evidence="1">
    <location>
        <begin position="2031"/>
        <end position="2041"/>
    </location>
</feature>
<feature type="compositionally biased region" description="Polar residues" evidence="1">
    <location>
        <begin position="1012"/>
        <end position="1024"/>
    </location>
</feature>
<evidence type="ECO:0000313" key="3">
    <source>
        <dbReference type="EMBL" id="KAG0720580.1"/>
    </source>
</evidence>
<feature type="region of interest" description="Disordered" evidence="1">
    <location>
        <begin position="277"/>
        <end position="328"/>
    </location>
</feature>
<feature type="compositionally biased region" description="Polar residues" evidence="1">
    <location>
        <begin position="3000"/>
        <end position="3013"/>
    </location>
</feature>
<feature type="region of interest" description="Disordered" evidence="1">
    <location>
        <begin position="1458"/>
        <end position="1499"/>
    </location>
</feature>
<organism evidence="3 4">
    <name type="scientific">Chionoecetes opilio</name>
    <name type="common">Atlantic snow crab</name>
    <name type="synonym">Cancer opilio</name>
    <dbReference type="NCBI Taxonomy" id="41210"/>
    <lineage>
        <taxon>Eukaryota</taxon>
        <taxon>Metazoa</taxon>
        <taxon>Ecdysozoa</taxon>
        <taxon>Arthropoda</taxon>
        <taxon>Crustacea</taxon>
        <taxon>Multicrustacea</taxon>
        <taxon>Malacostraca</taxon>
        <taxon>Eumalacostraca</taxon>
        <taxon>Eucarida</taxon>
        <taxon>Decapoda</taxon>
        <taxon>Pleocyemata</taxon>
        <taxon>Brachyura</taxon>
        <taxon>Eubrachyura</taxon>
        <taxon>Majoidea</taxon>
        <taxon>Majidae</taxon>
        <taxon>Chionoecetes</taxon>
    </lineage>
</organism>
<dbReference type="EMBL" id="JACEEZ010012616">
    <property type="protein sequence ID" value="KAG0720580.1"/>
    <property type="molecule type" value="Genomic_DNA"/>
</dbReference>
<proteinExistence type="predicted"/>
<feature type="compositionally biased region" description="Polar residues" evidence="1">
    <location>
        <begin position="2235"/>
        <end position="2245"/>
    </location>
</feature>
<feature type="compositionally biased region" description="Low complexity" evidence="1">
    <location>
        <begin position="2099"/>
        <end position="2108"/>
    </location>
</feature>
<feature type="compositionally biased region" description="Polar residues" evidence="1">
    <location>
        <begin position="2082"/>
        <end position="2092"/>
    </location>
</feature>
<feature type="compositionally biased region" description="Polar residues" evidence="1">
    <location>
        <begin position="2201"/>
        <end position="2211"/>
    </location>
</feature>
<feature type="compositionally biased region" description="Basic and acidic residues" evidence="1">
    <location>
        <begin position="939"/>
        <end position="980"/>
    </location>
</feature>
<feature type="compositionally biased region" description="Polar residues" evidence="1">
    <location>
        <begin position="511"/>
        <end position="527"/>
    </location>
</feature>
<feature type="region of interest" description="Disordered" evidence="1">
    <location>
        <begin position="1992"/>
        <end position="2284"/>
    </location>
</feature>
<feature type="region of interest" description="Disordered" evidence="1">
    <location>
        <begin position="2628"/>
        <end position="3020"/>
    </location>
</feature>
<feature type="region of interest" description="Disordered" evidence="1">
    <location>
        <begin position="623"/>
        <end position="651"/>
    </location>
</feature>
<feature type="compositionally biased region" description="Low complexity" evidence="1">
    <location>
        <begin position="1481"/>
        <end position="1492"/>
    </location>
</feature>
<protein>
    <submittedName>
        <fullName evidence="3">Putative surface protein</fullName>
    </submittedName>
</protein>
<feature type="compositionally biased region" description="Polar residues" evidence="1">
    <location>
        <begin position="2133"/>
        <end position="2143"/>
    </location>
</feature>
<feature type="compositionally biased region" description="Polar residues" evidence="1">
    <location>
        <begin position="1126"/>
        <end position="1142"/>
    </location>
</feature>
<feature type="region of interest" description="Disordered" evidence="1">
    <location>
        <begin position="178"/>
        <end position="217"/>
    </location>
</feature>
<feature type="region of interest" description="Disordered" evidence="1">
    <location>
        <begin position="3256"/>
        <end position="3330"/>
    </location>
</feature>
<feature type="region of interest" description="Disordered" evidence="1">
    <location>
        <begin position="1539"/>
        <end position="1593"/>
    </location>
</feature>
<feature type="compositionally biased region" description="Polar residues" evidence="1">
    <location>
        <begin position="1150"/>
        <end position="1164"/>
    </location>
</feature>
<feature type="compositionally biased region" description="Basic and acidic residues" evidence="1">
    <location>
        <begin position="2628"/>
        <end position="2650"/>
    </location>
</feature>
<reference evidence="3" key="1">
    <citation type="submission" date="2020-07" db="EMBL/GenBank/DDBJ databases">
        <title>The High-quality genome of the commercially important snow crab, Chionoecetes opilio.</title>
        <authorList>
            <person name="Jeong J.-H."/>
            <person name="Ryu S."/>
        </authorList>
    </citation>
    <scope>NUCLEOTIDE SEQUENCE</scope>
    <source>
        <strain evidence="3">MADBK_172401_WGS</strain>
        <tissue evidence="3">Digestive gland</tissue>
    </source>
</reference>
<feature type="compositionally biased region" description="Basic and acidic residues" evidence="1">
    <location>
        <begin position="1539"/>
        <end position="1558"/>
    </location>
</feature>
<feature type="compositionally biased region" description="Basic and acidic residues" evidence="1">
    <location>
        <begin position="1051"/>
        <end position="1060"/>
    </location>
</feature>
<feature type="region of interest" description="Disordered" evidence="1">
    <location>
        <begin position="2489"/>
        <end position="2565"/>
    </location>
</feature>
<evidence type="ECO:0000256" key="1">
    <source>
        <dbReference type="SAM" id="MobiDB-lite"/>
    </source>
</evidence>
<feature type="compositionally biased region" description="Basic residues" evidence="1">
    <location>
        <begin position="490"/>
        <end position="506"/>
    </location>
</feature>
<dbReference type="SUPFAM" id="SSF68906">
    <property type="entry name" value="SAP domain"/>
    <property type="match status" value="1"/>
</dbReference>
<feature type="region of interest" description="Disordered" evidence="1">
    <location>
        <begin position="1638"/>
        <end position="1658"/>
    </location>
</feature>
<dbReference type="OrthoDB" id="79455at2759"/>
<feature type="compositionally biased region" description="Low complexity" evidence="1">
    <location>
        <begin position="458"/>
        <end position="474"/>
    </location>
</feature>
<feature type="compositionally biased region" description="Basic and acidic residues" evidence="1">
    <location>
        <begin position="1025"/>
        <end position="1043"/>
    </location>
</feature>
<dbReference type="Proteomes" id="UP000770661">
    <property type="component" value="Unassembled WGS sequence"/>
</dbReference>
<sequence>MGDRARSLTIDGVRLIKDLKVVELKAELERRGLSKSGSKKELVERLRSVSAGCRSVCCAAVALPSPLHSLLFTHNSLILRPKTHTRDYLTHQCCVRVVAGENVVRFGGCRGPAVAPLVAGDPAPNTGILVPALPPRAGFHVPCMEQMSPPSVDRLTSGERSGNSEAVVVTSTPVTAPQVTSTPVTAPQVTSTPVTAPQVTSTPVTAPQVTSTPVTAPQSVQFENTKSKATAAVNEEDVPNRWLQNEPNLDNNDYIREYFQSQKALYRQQIEVRRQYRETATATVPGTSDAVSGGTPATPQLPTPTPPPPRPQPAQVKEAKVSSKGNNNVEVNLEKSVLGVGLPTKANVVPISSYNITTSVTKTTSTIAKSSAAAVFPDTKKSITPKVAAFSAATKSPNPGHIAAPKAIEGFSTSASTSLATPPQTSHPDRGRQQVRKLKVEPPPPPPILDLPSTSNCSRPSRSSARASRVLSRVSLEDSEDDLSEEEDHHHHRPQPVRKPRKRAVRHTQASHEGSVNQPGHTSNETISPDLKDRVPCLKIKLPDTVPSVTDELPKKKDNSPCAKRESSYLTDTRGSVTKQAQSEKHYSEPVKEICVPEVSTSLRVPAASVICDDKSNRKLSLKVIPPVSPSRGKTLVKEREQKVPSEDSSVKALSAELQPCVSLERIQQSSDQTILKTTVKLEKLSKASIVKSQSECINSNVPSVEVHEQQGNEKVKALKTKGKLSSVTPQQQKHQVAKSIVIEPSAKVKSDKDSISVSETHANVLKESDTQSASESVLVKGEADPCLSDTVQHTIKKVQIAKKPDYISEVVKQQLNQCQREGNDSDLRSTVTASKPDNAPVAEVLGKKTYGEPRDLLKLIEVKDLGEIQKTLSSDSLTVEVIHVHKEEAIGKDCPEEASVKPREPSAPTAGAAVAKVPLTHGPVKAKIWEKLLDTAQKKGDPVKDFPKQESKDDSDQSERPESCQVKREISKEAEKESAQRPIGNLSCVSSENQERIHKKLVISKVSDFEPTSHSITRLLSTSNKDRERERGGIKEVKRLQLGEESGTEDLPKSHHLCDDNPPLTTFSGDRITESEVKPEEAHQRQDLSDSCDIKLSERETESETPKLSPIHVKTIVPTVDRVTPEQSCPVSSISDASKPQGSGDLNCLSVSPLQPSAKSSLHSVKDLLPKSKSALEGTKLQISAEEPNFPHKTDNILSEGSNTQILESKSTEKHLSSKSEAGSNIPDSSKQVSSPTSAYICEAKGKSQASLINADGLDAVGKGKFIESADSSKAGKFPSSKEVKPVSSVIQPVHKFKSIESLISDTCEIETNERRKEEQPLVIPRSAELETAQSIKLHVDVIDRSHTFTGKNLSTTDSATTTQSVTKLADIERVTSNSELSNAESKHADVKVSSISTFREGEKSLIGKETFDDICIGITSHKEFSTCILKPEDARAGVQYIEPSADKVTVEQEAPTLSRERELSLKPPQSPPSTVIQESSASPTPSSKSAQVVKAEPNVISDSVDKIVKLEDKPESCAKSKSSEYLAEVEDILESKSKAKSELNLKSKDLVSKSDSGDGPEGSTASEKTDLGSDPACRLKSGEAAEKVGLDSKTELEGLSVEERVNVEVNNSVSFEAEKETDSVLAVASTQLTTDTPDHKDILSAQKPTNDSTDTKLVAHEVGISSVLKEKALSPDISLPVLKEKTQSPVISLPKLQVVNTSSFDSSDQAVWSKEHKLEVKEDQLNSQPGEVPSTTNLLFGSKSSTSNFPYSSPSAGGGGSQEAATSKDCSKGEVNLATKVLTKAEVHISSSDSTVATTVIQKTEFNPVISESTTETSKTEGNSGSGTTTLKEQISKSLGGEVSFTSRLPKQESVPVTTTKTIAGSILKNEDVLSADIKKAVSYTGSGNIIKAVSAESSGASCPVNTGTSNIEATAAPVSKEEVDTKKSKEHLVIRNINTEINTAAISQSEVGSLDTNTSRAPKHEVCLLSTNVKLNSLVSEVHRIDTHITETETKTTQNSPRSEDTAKTGTVGTVTSQLTPKSEDTAKTATVTSQQTPKSEDTAKTATVTSQQTPKSEDTAKTATVTSQQTPKSEDTAKTGTVTSQQTLKSEDTTKTATVTSQQTPKSEDTAKTATVTSQQTPKSEDTAKTATVTSQQTPKSEDTAKTATVTSQQTPKSEDTAKTATVTSQQTPKSEDTAKTATVTSQQTPKSEDTAKTGTVTSQQTPKSEDTAKTGTVTSQQTPKSEDTAKTGTVTLQQTPKSEDTAKTGTVTLQQTPKSEDTAKTGTVTLQQTPKSEASLTGPVVTKVETIVASSLKKEFCPLSSEAVKEADTTITASSDVCPPDTVIIKTETNSIPTAKSKDPGTGTVIPNIETVIIQSSSESKVCPANTDIIKSETNITLIGSSEGEACPLSKDSVKETHTTEGALADIKDRTKTESNTVLSSVESVACPVRADTESEASSTQSSVADCLVDTDTTNTKGSTALSGPVSAVSADIKEIQINTTKHFPKSEGPVDTDVTKSPAKTVDSSPKSEVFPSSTRETEAKPNTSPSLACTVSTGYPKKPSTTHNSPESEPSPCDIDLTKVGTSITPRGPKTCSVCGVKADSDKAFHCKCEDTDIKSERSGHKTGVCIVSTEAIREADGTPSAPERKICDSVTEKSDLEKSTTSTSKSEVCSLNTDTTDTETSTRQSVSETEGVSLSTEVTKAEQDTAQTEGVSLSTEVTKAEQDTAQTEGVSLSTEVTKAEQDTAQTEGVSLSTEVTKAEQDTAQTEGVSLSTEVTKAEQDTAQTEGVSLSTEVTKAEQDTAQTEGVSLSTEVTKAEQDTAQTEGVSLSTEVTKAEQDTTQTEGVSLSTEVTKAEQDTAQTEGVSLRTEVTKAEQDTAQTEGVSLSTEVTKAEQDTAQTEGVSLSTEVTKAEQDTAQTEGVSLSTEVTKAEQDTAQTEGVSLSTEVTKAEQDTAQTEGVSLSTEVTKAEQDTTQTEGVSLSTEVTKAEQDTAQTEGVSLRTEVTKAEQDTAQTEGVSPSTEVTKAEQDITKSSLKTESCLIGTDTAKRKVSVTDTDTCKAEKAITESSFKGESHPISAVTTDIEVNLHVKATSTERLSNLSETLKQAREVTPLTSSNSEPRPAATAVDSHSRPGSKSSEITDTDTVAQNTVISEATLTTVNERSDQRVVLTKDKSNLSQSDRISDSTKVKVNSSTRQLYTETRQEKVAHQISTEASDWPEGLTVTKELSTKPKELSEEKGFGNYCSANTNKSLVRELTTSKLQPAQVDQKVSASNTLSQGSTEEKFSTNFKDEEIQDKPEERPVSIQQDTAAVRTGEKSTSREAASPSDSDLETSDSDSNSSLDSLLKVRLLCSHQHPWSSSKHLYDYLFIFYSFCT</sequence>
<feature type="compositionally biased region" description="Polar residues" evidence="1">
    <location>
        <begin position="1197"/>
        <end position="1210"/>
    </location>
</feature>
<dbReference type="InterPro" id="IPR036361">
    <property type="entry name" value="SAP_dom_sf"/>
</dbReference>
<feature type="compositionally biased region" description="Basic and acidic residues" evidence="1">
    <location>
        <begin position="1582"/>
        <end position="1593"/>
    </location>
</feature>